<sequence>MSGKGDVATLQGAGGSGGDGGGGGINGVVLVVIETLFLSSGESGGGGVDGAVEASFLYHRGIVLVVCIVEALFLLSLRHRSYHLRAGLVPGPAVFAHWPSSPLPWIQASPRLPVHLQFDSPLLPGLYRSLIHPSAAAVAIILVLVVVPSPTRCCQPVEG</sequence>
<gene>
    <name evidence="2" type="ORF">IW261DRAFT_1424423</name>
</gene>
<protein>
    <submittedName>
        <fullName evidence="2">Uncharacterized protein</fullName>
    </submittedName>
</protein>
<comment type="caution">
    <text evidence="2">The sequence shown here is derived from an EMBL/GenBank/DDBJ whole genome shotgun (WGS) entry which is preliminary data.</text>
</comment>
<reference evidence="2" key="1">
    <citation type="submission" date="2023-06" db="EMBL/GenBank/DDBJ databases">
        <authorList>
            <consortium name="Lawrence Berkeley National Laboratory"/>
            <person name="Ahrendt S."/>
            <person name="Sahu N."/>
            <person name="Indic B."/>
            <person name="Wong-Bajracharya J."/>
            <person name="Merenyi Z."/>
            <person name="Ke H.-M."/>
            <person name="Monk M."/>
            <person name="Kocsube S."/>
            <person name="Drula E."/>
            <person name="Lipzen A."/>
            <person name="Balint B."/>
            <person name="Henrissat B."/>
            <person name="Andreopoulos B."/>
            <person name="Martin F.M."/>
            <person name="Harder C.B."/>
            <person name="Rigling D."/>
            <person name="Ford K.L."/>
            <person name="Foster G.D."/>
            <person name="Pangilinan J."/>
            <person name="Papanicolaou A."/>
            <person name="Barry K."/>
            <person name="LaButti K."/>
            <person name="Viragh M."/>
            <person name="Koriabine M."/>
            <person name="Yan M."/>
            <person name="Riley R."/>
            <person name="Champramary S."/>
            <person name="Plett K.L."/>
            <person name="Tsai I.J."/>
            <person name="Slot J."/>
            <person name="Sipos G."/>
            <person name="Plett J."/>
            <person name="Nagy L.G."/>
            <person name="Grigoriev I.V."/>
        </authorList>
    </citation>
    <scope>NUCLEOTIDE SEQUENCE</scope>
    <source>
        <strain evidence="2">ICMP 16352</strain>
    </source>
</reference>
<dbReference type="Proteomes" id="UP001175227">
    <property type="component" value="Unassembled WGS sequence"/>
</dbReference>
<dbReference type="EMBL" id="JAUEPR010000041">
    <property type="protein sequence ID" value="KAK0472374.1"/>
    <property type="molecule type" value="Genomic_DNA"/>
</dbReference>
<proteinExistence type="predicted"/>
<evidence type="ECO:0000313" key="2">
    <source>
        <dbReference type="EMBL" id="KAK0472374.1"/>
    </source>
</evidence>
<keyword evidence="1" id="KW-1133">Transmembrane helix</keyword>
<name>A0AA39NV23_9AGAR</name>
<keyword evidence="3" id="KW-1185">Reference proteome</keyword>
<organism evidence="2 3">
    <name type="scientific">Armillaria novae-zelandiae</name>
    <dbReference type="NCBI Taxonomy" id="153914"/>
    <lineage>
        <taxon>Eukaryota</taxon>
        <taxon>Fungi</taxon>
        <taxon>Dikarya</taxon>
        <taxon>Basidiomycota</taxon>
        <taxon>Agaricomycotina</taxon>
        <taxon>Agaricomycetes</taxon>
        <taxon>Agaricomycetidae</taxon>
        <taxon>Agaricales</taxon>
        <taxon>Marasmiineae</taxon>
        <taxon>Physalacriaceae</taxon>
        <taxon>Armillaria</taxon>
    </lineage>
</organism>
<accession>A0AA39NV23</accession>
<evidence type="ECO:0000313" key="3">
    <source>
        <dbReference type="Proteomes" id="UP001175227"/>
    </source>
</evidence>
<evidence type="ECO:0000256" key="1">
    <source>
        <dbReference type="SAM" id="Phobius"/>
    </source>
</evidence>
<keyword evidence="1" id="KW-0812">Transmembrane</keyword>
<keyword evidence="1" id="KW-0472">Membrane</keyword>
<dbReference type="AlphaFoldDB" id="A0AA39NV23"/>
<feature type="transmembrane region" description="Helical" evidence="1">
    <location>
        <begin position="57"/>
        <end position="77"/>
    </location>
</feature>